<feature type="domain" description="Transketolase-like pyrimidine-binding" evidence="11">
    <location>
        <begin position="321"/>
        <end position="485"/>
    </location>
</feature>
<comment type="similarity">
    <text evidence="2 10">Belongs to the transketolase family. DXPS subfamily.</text>
</comment>
<feature type="binding site" evidence="10">
    <location>
        <position position="151"/>
    </location>
    <ligand>
        <name>Mg(2+)</name>
        <dbReference type="ChEBI" id="CHEBI:18420"/>
    </ligand>
</feature>
<keyword evidence="13" id="KW-1185">Reference proteome</keyword>
<dbReference type="PROSITE" id="PS00802">
    <property type="entry name" value="TRANSKETOLASE_2"/>
    <property type="match status" value="1"/>
</dbReference>
<feature type="binding site" evidence="10">
    <location>
        <position position="290"/>
    </location>
    <ligand>
        <name>thiamine diphosphate</name>
        <dbReference type="ChEBI" id="CHEBI:58937"/>
    </ligand>
</feature>
<evidence type="ECO:0000256" key="3">
    <source>
        <dbReference type="ARBA" id="ARBA00011738"/>
    </source>
</evidence>
<dbReference type="PANTHER" id="PTHR43322">
    <property type="entry name" value="1-D-DEOXYXYLULOSE 5-PHOSPHATE SYNTHASE-RELATED"/>
    <property type="match status" value="1"/>
</dbReference>
<evidence type="ECO:0000256" key="8">
    <source>
        <dbReference type="ARBA" id="ARBA00023052"/>
    </source>
</evidence>
<comment type="pathway">
    <text evidence="1 10">Metabolic intermediate biosynthesis; 1-deoxy-D-xylulose 5-phosphate biosynthesis; 1-deoxy-D-xylulose 5-phosphate from D-glyceraldehyde 3-phosphate and pyruvate: step 1/1.</text>
</comment>
<dbReference type="RefSeq" id="WP_150455565.1">
    <property type="nucleotide sequence ID" value="NZ_VYKI01000025.1"/>
</dbReference>
<comment type="cofactor">
    <cofactor evidence="10">
        <name>Mg(2+)</name>
        <dbReference type="ChEBI" id="CHEBI:18420"/>
    </cofactor>
    <text evidence="10">Binds 1 Mg(2+) ion per subunit.</text>
</comment>
<dbReference type="Pfam" id="PF02779">
    <property type="entry name" value="Transket_pyr"/>
    <property type="match status" value="1"/>
</dbReference>
<dbReference type="CDD" id="cd02007">
    <property type="entry name" value="TPP_DXS"/>
    <property type="match status" value="1"/>
</dbReference>
<dbReference type="HAMAP" id="MF_00315">
    <property type="entry name" value="DXP_synth"/>
    <property type="match status" value="1"/>
</dbReference>
<dbReference type="SUPFAM" id="SSF52922">
    <property type="entry name" value="TK C-terminal domain-like"/>
    <property type="match status" value="1"/>
</dbReference>
<dbReference type="SUPFAM" id="SSF52518">
    <property type="entry name" value="Thiamin diphosphate-binding fold (THDP-binding)"/>
    <property type="match status" value="2"/>
</dbReference>
<comment type="function">
    <text evidence="10">Catalyzes the acyloin condensation reaction between C atoms 2 and 3 of pyruvate and glyceraldehyde 3-phosphate to yield 1-deoxy-D-xylulose-5-phosphate (DXP).</text>
</comment>
<dbReference type="EMBL" id="VYKI01000025">
    <property type="protein sequence ID" value="KAA8995122.1"/>
    <property type="molecule type" value="Genomic_DNA"/>
</dbReference>
<comment type="cofactor">
    <cofactor evidence="10">
        <name>thiamine diphosphate</name>
        <dbReference type="ChEBI" id="CHEBI:58937"/>
    </cofactor>
    <text evidence="10">Binds 1 thiamine pyrophosphate per subunit.</text>
</comment>
<feature type="binding site" evidence="10">
    <location>
        <position position="79"/>
    </location>
    <ligand>
        <name>thiamine diphosphate</name>
        <dbReference type="ChEBI" id="CHEBI:58937"/>
    </ligand>
</feature>
<proteinExistence type="inferred from homology"/>
<keyword evidence="8 10" id="KW-0786">Thiamine pyrophosphate</keyword>
<keyword evidence="7 10" id="KW-0784">Thiamine biosynthesis</keyword>
<dbReference type="PANTHER" id="PTHR43322:SF5">
    <property type="entry name" value="1-DEOXY-D-XYLULOSE-5-PHOSPHATE SYNTHASE, CHLOROPLASTIC"/>
    <property type="match status" value="1"/>
</dbReference>
<protein>
    <recommendedName>
        <fullName evidence="10">1-deoxy-D-xylulose-5-phosphate synthase</fullName>
        <ecNumber evidence="10">2.2.1.7</ecNumber>
    </recommendedName>
    <alternativeName>
        <fullName evidence="10">1-deoxyxylulose-5-phosphate synthase</fullName>
        <shortName evidence="10">DXP synthase</shortName>
        <shortName evidence="10">DXPS</shortName>
    </alternativeName>
</protein>
<dbReference type="Gene3D" id="3.40.50.970">
    <property type="match status" value="2"/>
</dbReference>
<dbReference type="InterPro" id="IPR005477">
    <property type="entry name" value="Dxylulose-5-P_synthase"/>
</dbReference>
<dbReference type="GO" id="GO:0008661">
    <property type="term" value="F:1-deoxy-D-xylulose-5-phosphate synthase activity"/>
    <property type="evidence" value="ECO:0007669"/>
    <property type="project" value="UniProtKB-EC"/>
</dbReference>
<dbReference type="InterPro" id="IPR020826">
    <property type="entry name" value="Transketolase_BS"/>
</dbReference>
<keyword evidence="5 10" id="KW-0479">Metal-binding</keyword>
<dbReference type="InterPro" id="IPR029061">
    <property type="entry name" value="THDP-binding"/>
</dbReference>
<dbReference type="InterPro" id="IPR009014">
    <property type="entry name" value="Transketo_C/PFOR_II"/>
</dbReference>
<evidence type="ECO:0000313" key="12">
    <source>
        <dbReference type="EMBL" id="KAA8995122.1"/>
    </source>
</evidence>
<keyword evidence="9 10" id="KW-0414">Isoprene biosynthesis</keyword>
<feature type="binding site" evidence="10">
    <location>
        <position position="182"/>
    </location>
    <ligand>
        <name>Mg(2+)</name>
        <dbReference type="ChEBI" id="CHEBI:18420"/>
    </ligand>
</feature>
<dbReference type="NCBIfam" id="TIGR00204">
    <property type="entry name" value="dxs"/>
    <property type="match status" value="1"/>
</dbReference>
<evidence type="ECO:0000256" key="5">
    <source>
        <dbReference type="ARBA" id="ARBA00022723"/>
    </source>
</evidence>
<dbReference type="InterPro" id="IPR033248">
    <property type="entry name" value="Transketolase_C"/>
</dbReference>
<evidence type="ECO:0000256" key="1">
    <source>
        <dbReference type="ARBA" id="ARBA00004980"/>
    </source>
</evidence>
<dbReference type="EC" id="2.2.1.7" evidence="10"/>
<comment type="catalytic activity">
    <reaction evidence="10">
        <text>D-glyceraldehyde 3-phosphate + pyruvate + H(+) = 1-deoxy-D-xylulose 5-phosphate + CO2</text>
        <dbReference type="Rhea" id="RHEA:12605"/>
        <dbReference type="ChEBI" id="CHEBI:15361"/>
        <dbReference type="ChEBI" id="CHEBI:15378"/>
        <dbReference type="ChEBI" id="CHEBI:16526"/>
        <dbReference type="ChEBI" id="CHEBI:57792"/>
        <dbReference type="ChEBI" id="CHEBI:59776"/>
        <dbReference type="EC" id="2.2.1.7"/>
    </reaction>
</comment>
<gene>
    <name evidence="10" type="primary">dxs</name>
    <name evidence="12" type="ORF">FJU31_15705</name>
</gene>
<accession>A0ABQ6SXQ9</accession>
<evidence type="ECO:0000256" key="2">
    <source>
        <dbReference type="ARBA" id="ARBA00011081"/>
    </source>
</evidence>
<reference evidence="12 13" key="1">
    <citation type="journal article" date="2020" name="Antonie Van Leeuwenhoek">
        <title>Stenotrophomonas cyclobalanopsidis sp. nov., isolated from the leaf spot disease of Cyclobalanopsis patelliformis.</title>
        <authorList>
            <person name="Bian D.R."/>
            <person name="Xue H."/>
            <person name="Piao C.G."/>
            <person name="Li Y."/>
        </authorList>
    </citation>
    <scope>NUCLEOTIDE SEQUENCE [LARGE SCALE GENOMIC DNA]</scope>
    <source>
        <strain evidence="12 13">TPQG1-4</strain>
    </source>
</reference>
<dbReference type="Proteomes" id="UP000326367">
    <property type="component" value="Unassembled WGS sequence"/>
</dbReference>
<keyword evidence="4 10" id="KW-0808">Transferase</keyword>
<dbReference type="Pfam" id="PF02780">
    <property type="entry name" value="Transketolase_C"/>
    <property type="match status" value="1"/>
</dbReference>
<evidence type="ECO:0000256" key="6">
    <source>
        <dbReference type="ARBA" id="ARBA00022842"/>
    </source>
</evidence>
<feature type="binding site" evidence="10">
    <location>
        <position position="182"/>
    </location>
    <ligand>
        <name>thiamine diphosphate</name>
        <dbReference type="ChEBI" id="CHEBI:58937"/>
    </ligand>
</feature>
<feature type="binding site" evidence="10">
    <location>
        <position position="372"/>
    </location>
    <ligand>
        <name>thiamine diphosphate</name>
        <dbReference type="ChEBI" id="CHEBI:58937"/>
    </ligand>
</feature>
<dbReference type="Gene3D" id="3.40.50.920">
    <property type="match status" value="1"/>
</dbReference>
<dbReference type="InterPro" id="IPR005475">
    <property type="entry name" value="Transketolase-like_Pyr-bd"/>
</dbReference>
<evidence type="ECO:0000256" key="9">
    <source>
        <dbReference type="ARBA" id="ARBA00023229"/>
    </source>
</evidence>
<evidence type="ECO:0000259" key="11">
    <source>
        <dbReference type="SMART" id="SM00861"/>
    </source>
</evidence>
<comment type="subunit">
    <text evidence="3 10">Homodimer.</text>
</comment>
<evidence type="ECO:0000256" key="7">
    <source>
        <dbReference type="ARBA" id="ARBA00022977"/>
    </source>
</evidence>
<comment type="caution">
    <text evidence="12">The sequence shown here is derived from an EMBL/GenBank/DDBJ whole genome shotgun (WGS) entry which is preliminary data.</text>
</comment>
<dbReference type="PROSITE" id="PS00801">
    <property type="entry name" value="TRANSKETOLASE_1"/>
    <property type="match status" value="1"/>
</dbReference>
<feature type="binding site" evidence="10">
    <location>
        <begin position="120"/>
        <end position="122"/>
    </location>
    <ligand>
        <name>thiamine diphosphate</name>
        <dbReference type="ChEBI" id="CHEBI:58937"/>
    </ligand>
</feature>
<dbReference type="NCBIfam" id="NF003933">
    <property type="entry name" value="PRK05444.2-2"/>
    <property type="match status" value="1"/>
</dbReference>
<dbReference type="CDD" id="cd07033">
    <property type="entry name" value="TPP_PYR_DXS_TK_like"/>
    <property type="match status" value="1"/>
</dbReference>
<evidence type="ECO:0000313" key="13">
    <source>
        <dbReference type="Proteomes" id="UP000326367"/>
    </source>
</evidence>
<keyword evidence="6 10" id="KW-0460">Magnesium</keyword>
<dbReference type="Pfam" id="PF13292">
    <property type="entry name" value="DXP_synthase_N"/>
    <property type="match status" value="1"/>
</dbReference>
<organism evidence="12 13">
    <name type="scientific">Stenotrophomonas cyclobalanopsidis</name>
    <dbReference type="NCBI Taxonomy" id="2771362"/>
    <lineage>
        <taxon>Bacteria</taxon>
        <taxon>Pseudomonadati</taxon>
        <taxon>Pseudomonadota</taxon>
        <taxon>Gammaproteobacteria</taxon>
        <taxon>Lysobacterales</taxon>
        <taxon>Lysobacteraceae</taxon>
        <taxon>Stenotrophomonas</taxon>
    </lineage>
</organism>
<evidence type="ECO:0000256" key="10">
    <source>
        <dbReference type="HAMAP-Rule" id="MF_00315"/>
    </source>
</evidence>
<sequence>MIDSARYPRLARIQTPDDLRTFDESEMRAVADELRAYLIESVGKSGGHFAAGLGVIELTVALHYLYQTPHDQLVWDVGHQTYPHKILTGRRDEIHTVKQKDGVAPFPKREESEYDTFGVGHSSTSISAALGMAIARQSQGDDRKVVAVIGDGAMTAGMAFEALMHAGGMDPEPNLLVILNDNNMSISEAVGGLTKMLGRATGSRTLNALREGGKKILGDKKNNPARFVKRWEEHWKGMFVPSTMFEEMGFHYTGPIDGHDMPALLSTLKTLRASKGPKLLHVMTTKGKGYEPAEGDQIGYHAVGPFDPDKGLVAKTGARKPTYTDVFSDWLCDAAAAEPRLYGITPAMREGSGLVRFSREYPQRYFDVAIAEQHAVTLAAGMATQGGKPVVAIYSTFLQRAYDQLVHDVAIQDLDVLFAIDRAGVVGPDGATHAGNLDLSFLRCVPNMVVMAPSNEAECRQMLSTGLQHPGPAAVRYPRGTGTGVDAGSDLSTLPIGKGELRVQGSRVALLAFGSSVAAAEQVGRELGLSVVNMRFIKPLDRELVLAMANSHDGLVTIEDNVVAGGAGSAVAELLNAEEVLRPILHLGLPDAFQHHASREDLLAEAGIDAAGIRAAVLKRWPKLASGTPPLSAAS</sequence>
<feature type="binding site" evidence="10">
    <location>
        <begin position="152"/>
        <end position="153"/>
    </location>
    <ligand>
        <name>thiamine diphosphate</name>
        <dbReference type="ChEBI" id="CHEBI:58937"/>
    </ligand>
</feature>
<dbReference type="SMART" id="SM00861">
    <property type="entry name" value="Transket_pyr"/>
    <property type="match status" value="1"/>
</dbReference>
<evidence type="ECO:0000256" key="4">
    <source>
        <dbReference type="ARBA" id="ARBA00022679"/>
    </source>
</evidence>
<dbReference type="InterPro" id="IPR049557">
    <property type="entry name" value="Transketolase_CS"/>
</dbReference>
<name>A0ABQ6SXQ9_9GAMM</name>